<dbReference type="EMBL" id="SNWQ01000036">
    <property type="protein sequence ID" value="TDO30658.1"/>
    <property type="molecule type" value="Genomic_DNA"/>
</dbReference>
<reference evidence="1 2" key="1">
    <citation type="submission" date="2019-03" db="EMBL/GenBank/DDBJ databases">
        <title>Genomic Encyclopedia of Type Strains, Phase III (KMG-III): the genomes of soil and plant-associated and newly described type strains.</title>
        <authorList>
            <person name="Whitman W."/>
        </authorList>
    </citation>
    <scope>NUCLEOTIDE SEQUENCE [LARGE SCALE GENOMIC DNA]</scope>
    <source>
        <strain evidence="1 2">VKM Ac-2527</strain>
    </source>
</reference>
<dbReference type="Pfam" id="PF11066">
    <property type="entry name" value="DUF2867"/>
    <property type="match status" value="1"/>
</dbReference>
<dbReference type="Proteomes" id="UP000295388">
    <property type="component" value="Unassembled WGS sequence"/>
</dbReference>
<gene>
    <name evidence="1" type="ORF">EV643_13640</name>
</gene>
<sequence length="206" mass="23314">MLRLAETTYTEQPWRIHELTSDFSVEDVWSFRTPGAGPDDFPTMLAAMRAAGGPGQLSRLVRFLFAVRWKLGALLGWDKPSAGVGGRVASLRDRLPGDLRDAPCGPDNESMPLKAIYELDREAARELANKTVHTVMHLGWVQGANGDHELRMAVLVKPNGRFGRLYMVAIKPFRYVFVYPALTRQWERAWRDRNPAEADYEDGRSR</sequence>
<name>A0A4V3C5P3_9ACTN</name>
<evidence type="ECO:0000313" key="2">
    <source>
        <dbReference type="Proteomes" id="UP000295388"/>
    </source>
</evidence>
<evidence type="ECO:0000313" key="1">
    <source>
        <dbReference type="EMBL" id="TDO30658.1"/>
    </source>
</evidence>
<proteinExistence type="predicted"/>
<comment type="caution">
    <text evidence="1">The sequence shown here is derived from an EMBL/GenBank/DDBJ whole genome shotgun (WGS) entry which is preliminary data.</text>
</comment>
<accession>A0A4V3C5P3</accession>
<dbReference type="InterPro" id="IPR021295">
    <property type="entry name" value="DUF2867"/>
</dbReference>
<protein>
    <submittedName>
        <fullName evidence="1">Uncharacterized protein DUF2867</fullName>
    </submittedName>
</protein>
<dbReference type="AlphaFoldDB" id="A0A4V3C5P3"/>
<dbReference type="OrthoDB" id="4551029at2"/>
<dbReference type="RefSeq" id="WP_133805567.1">
    <property type="nucleotide sequence ID" value="NZ_SNWQ01000036.1"/>
</dbReference>
<keyword evidence="2" id="KW-1185">Reference proteome</keyword>
<organism evidence="1 2">
    <name type="scientific">Kribbella caucasensis</name>
    <dbReference type="NCBI Taxonomy" id="2512215"/>
    <lineage>
        <taxon>Bacteria</taxon>
        <taxon>Bacillati</taxon>
        <taxon>Actinomycetota</taxon>
        <taxon>Actinomycetes</taxon>
        <taxon>Propionibacteriales</taxon>
        <taxon>Kribbellaceae</taxon>
        <taxon>Kribbella</taxon>
    </lineage>
</organism>